<feature type="non-terminal residue" evidence="2">
    <location>
        <position position="1"/>
    </location>
</feature>
<evidence type="ECO:0000313" key="3">
    <source>
        <dbReference type="Proteomes" id="UP000053989"/>
    </source>
</evidence>
<name>A0A0C3ALC2_9AGAM</name>
<dbReference type="OrthoDB" id="10266426at2759"/>
<dbReference type="HOGENOM" id="CLU_2910535_0_0_1"/>
<dbReference type="Proteomes" id="UP000053989">
    <property type="component" value="Unassembled WGS sequence"/>
</dbReference>
<sequence length="62" mass="7010">QNLGPTILGYLPTCANYFTVYDVTKTRFGEPLLGDGPKPRQIYPASQPTGYQPLMREHPWTL</sequence>
<protein>
    <submittedName>
        <fullName evidence="2">Uncharacterized protein</fullName>
    </submittedName>
</protein>
<dbReference type="InParanoid" id="A0A0C3ALC2"/>
<dbReference type="EMBL" id="KN822020">
    <property type="protein sequence ID" value="KIM65737.1"/>
    <property type="molecule type" value="Genomic_DNA"/>
</dbReference>
<organism evidence="2 3">
    <name type="scientific">Scleroderma citrinum Foug A</name>
    <dbReference type="NCBI Taxonomy" id="1036808"/>
    <lineage>
        <taxon>Eukaryota</taxon>
        <taxon>Fungi</taxon>
        <taxon>Dikarya</taxon>
        <taxon>Basidiomycota</taxon>
        <taxon>Agaricomycotina</taxon>
        <taxon>Agaricomycetes</taxon>
        <taxon>Agaricomycetidae</taxon>
        <taxon>Boletales</taxon>
        <taxon>Sclerodermatineae</taxon>
        <taxon>Sclerodermataceae</taxon>
        <taxon>Scleroderma</taxon>
    </lineage>
</organism>
<reference evidence="2 3" key="1">
    <citation type="submission" date="2014-04" db="EMBL/GenBank/DDBJ databases">
        <authorList>
            <consortium name="DOE Joint Genome Institute"/>
            <person name="Kuo A."/>
            <person name="Kohler A."/>
            <person name="Nagy L.G."/>
            <person name="Floudas D."/>
            <person name="Copeland A."/>
            <person name="Barry K.W."/>
            <person name="Cichocki N."/>
            <person name="Veneault-Fourrey C."/>
            <person name="LaButti K."/>
            <person name="Lindquist E.A."/>
            <person name="Lipzen A."/>
            <person name="Lundell T."/>
            <person name="Morin E."/>
            <person name="Murat C."/>
            <person name="Sun H."/>
            <person name="Tunlid A."/>
            <person name="Henrissat B."/>
            <person name="Grigoriev I.V."/>
            <person name="Hibbett D.S."/>
            <person name="Martin F."/>
            <person name="Nordberg H.P."/>
            <person name="Cantor M.N."/>
            <person name="Hua S.X."/>
        </authorList>
    </citation>
    <scope>NUCLEOTIDE SEQUENCE [LARGE SCALE GENOMIC DNA]</scope>
    <source>
        <strain evidence="2 3">Foug A</strain>
    </source>
</reference>
<accession>A0A0C3ALC2</accession>
<keyword evidence="3" id="KW-1185">Reference proteome</keyword>
<gene>
    <name evidence="2" type="ORF">SCLCIDRAFT_55289</name>
</gene>
<evidence type="ECO:0000313" key="2">
    <source>
        <dbReference type="EMBL" id="KIM65737.1"/>
    </source>
</evidence>
<feature type="region of interest" description="Disordered" evidence="1">
    <location>
        <begin position="29"/>
        <end position="62"/>
    </location>
</feature>
<dbReference type="AlphaFoldDB" id="A0A0C3ALC2"/>
<dbReference type="STRING" id="1036808.A0A0C3ALC2"/>
<evidence type="ECO:0000256" key="1">
    <source>
        <dbReference type="SAM" id="MobiDB-lite"/>
    </source>
</evidence>
<reference evidence="3" key="2">
    <citation type="submission" date="2015-01" db="EMBL/GenBank/DDBJ databases">
        <title>Evolutionary Origins and Diversification of the Mycorrhizal Mutualists.</title>
        <authorList>
            <consortium name="DOE Joint Genome Institute"/>
            <consortium name="Mycorrhizal Genomics Consortium"/>
            <person name="Kohler A."/>
            <person name="Kuo A."/>
            <person name="Nagy L.G."/>
            <person name="Floudas D."/>
            <person name="Copeland A."/>
            <person name="Barry K.W."/>
            <person name="Cichocki N."/>
            <person name="Veneault-Fourrey C."/>
            <person name="LaButti K."/>
            <person name="Lindquist E.A."/>
            <person name="Lipzen A."/>
            <person name="Lundell T."/>
            <person name="Morin E."/>
            <person name="Murat C."/>
            <person name="Riley R."/>
            <person name="Ohm R."/>
            <person name="Sun H."/>
            <person name="Tunlid A."/>
            <person name="Henrissat B."/>
            <person name="Grigoriev I.V."/>
            <person name="Hibbett D.S."/>
            <person name="Martin F."/>
        </authorList>
    </citation>
    <scope>NUCLEOTIDE SEQUENCE [LARGE SCALE GENOMIC DNA]</scope>
    <source>
        <strain evidence="3">Foug A</strain>
    </source>
</reference>
<feature type="non-terminal residue" evidence="2">
    <location>
        <position position="62"/>
    </location>
</feature>
<proteinExistence type="predicted"/>